<protein>
    <submittedName>
        <fullName evidence="3">Uncharacterized protein</fullName>
    </submittedName>
</protein>
<dbReference type="OrthoDB" id="3534988at2759"/>
<feature type="region of interest" description="Disordered" evidence="1">
    <location>
        <begin position="22"/>
        <end position="42"/>
    </location>
</feature>
<proteinExistence type="predicted"/>
<name>F8MPY0_NEUT8</name>
<dbReference type="AlphaFoldDB" id="F8MPY0"/>
<gene>
    <name evidence="3" type="ORF">NEUTE1DRAFT_110925</name>
</gene>
<dbReference type="VEuPathDB" id="FungiDB:NEUTE1DRAFT_110925"/>
<evidence type="ECO:0000313" key="3">
    <source>
        <dbReference type="EMBL" id="EGO56410.1"/>
    </source>
</evidence>
<dbReference type="RefSeq" id="XP_009852009.1">
    <property type="nucleotide sequence ID" value="XM_009853707.1"/>
</dbReference>
<evidence type="ECO:0000256" key="2">
    <source>
        <dbReference type="SAM" id="SignalP"/>
    </source>
</evidence>
<keyword evidence="4" id="KW-1185">Reference proteome</keyword>
<accession>F8MPY0</accession>
<dbReference type="GeneID" id="20822547"/>
<feature type="signal peptide" evidence="2">
    <location>
        <begin position="1"/>
        <end position="15"/>
    </location>
</feature>
<keyword evidence="2" id="KW-0732">Signal</keyword>
<sequence length="143" mass="15920">MWHLTLIVLSCSVEGKIPAHERQTVDQAYNPQQTSSSESTPIRTSTLGNVVAYNQLNAAQNDIFQRPVPNPQRINPRYIGFPFPDEKNENVIDADLEKKTQILDIRSGNAKLALCPQGVSRLCWSRVPTPYFPKLCVVANDGG</sequence>
<dbReference type="EMBL" id="GL891305">
    <property type="protein sequence ID" value="EGO56410.1"/>
    <property type="molecule type" value="Genomic_DNA"/>
</dbReference>
<dbReference type="HOGENOM" id="CLU_1806718_0_0_1"/>
<evidence type="ECO:0000256" key="1">
    <source>
        <dbReference type="SAM" id="MobiDB-lite"/>
    </source>
</evidence>
<organism evidence="3 4">
    <name type="scientific">Neurospora tetrasperma (strain FGSC 2508 / ATCC MYA-4615 / P0657)</name>
    <dbReference type="NCBI Taxonomy" id="510951"/>
    <lineage>
        <taxon>Eukaryota</taxon>
        <taxon>Fungi</taxon>
        <taxon>Dikarya</taxon>
        <taxon>Ascomycota</taxon>
        <taxon>Pezizomycotina</taxon>
        <taxon>Sordariomycetes</taxon>
        <taxon>Sordariomycetidae</taxon>
        <taxon>Sordariales</taxon>
        <taxon>Sordariaceae</taxon>
        <taxon>Neurospora</taxon>
    </lineage>
</organism>
<dbReference type="KEGG" id="nte:NEUTE1DRAFT110925"/>
<dbReference type="Proteomes" id="UP000008065">
    <property type="component" value="Unassembled WGS sequence"/>
</dbReference>
<feature type="compositionally biased region" description="Polar residues" evidence="1">
    <location>
        <begin position="25"/>
        <end position="42"/>
    </location>
</feature>
<reference evidence="4" key="1">
    <citation type="journal article" date="2011" name="Genetics">
        <title>Massive changes in genome architecture accompany the transition to self-fertility in the filamentous fungus Neurospora tetrasperma.</title>
        <authorList>
            <person name="Ellison C.E."/>
            <person name="Stajich J.E."/>
            <person name="Jacobson D.J."/>
            <person name="Natvig D.O."/>
            <person name="Lapidus A."/>
            <person name="Foster B."/>
            <person name="Aerts A."/>
            <person name="Riley R."/>
            <person name="Lindquist E.A."/>
            <person name="Grigoriev I.V."/>
            <person name="Taylor J.W."/>
        </authorList>
    </citation>
    <scope>NUCLEOTIDE SEQUENCE [LARGE SCALE GENOMIC DNA]</scope>
    <source>
        <strain evidence="4">FGSC 2508 / P0657</strain>
    </source>
</reference>
<evidence type="ECO:0000313" key="4">
    <source>
        <dbReference type="Proteomes" id="UP000008065"/>
    </source>
</evidence>
<feature type="chain" id="PRO_5012700433" evidence="2">
    <location>
        <begin position="16"/>
        <end position="143"/>
    </location>
</feature>